<protein>
    <submittedName>
        <fullName evidence="1">Uncharacterized protein</fullName>
    </submittedName>
</protein>
<evidence type="ECO:0000313" key="1">
    <source>
        <dbReference type="EMBL" id="KAI3744430.1"/>
    </source>
</evidence>
<dbReference type="EMBL" id="CM042036">
    <property type="protein sequence ID" value="KAI3744430.1"/>
    <property type="molecule type" value="Genomic_DNA"/>
</dbReference>
<gene>
    <name evidence="1" type="ORF">L1987_57510</name>
</gene>
<organism evidence="1 2">
    <name type="scientific">Smallanthus sonchifolius</name>
    <dbReference type="NCBI Taxonomy" id="185202"/>
    <lineage>
        <taxon>Eukaryota</taxon>
        <taxon>Viridiplantae</taxon>
        <taxon>Streptophyta</taxon>
        <taxon>Embryophyta</taxon>
        <taxon>Tracheophyta</taxon>
        <taxon>Spermatophyta</taxon>
        <taxon>Magnoliopsida</taxon>
        <taxon>eudicotyledons</taxon>
        <taxon>Gunneridae</taxon>
        <taxon>Pentapetalae</taxon>
        <taxon>asterids</taxon>
        <taxon>campanulids</taxon>
        <taxon>Asterales</taxon>
        <taxon>Asteraceae</taxon>
        <taxon>Asteroideae</taxon>
        <taxon>Heliantheae alliance</taxon>
        <taxon>Millerieae</taxon>
        <taxon>Smallanthus</taxon>
    </lineage>
</organism>
<reference evidence="1 2" key="2">
    <citation type="journal article" date="2022" name="Mol. Ecol. Resour.">
        <title>The genomes of chicory, endive, great burdock and yacon provide insights into Asteraceae paleo-polyploidization history and plant inulin production.</title>
        <authorList>
            <person name="Fan W."/>
            <person name="Wang S."/>
            <person name="Wang H."/>
            <person name="Wang A."/>
            <person name="Jiang F."/>
            <person name="Liu H."/>
            <person name="Zhao H."/>
            <person name="Xu D."/>
            <person name="Zhang Y."/>
        </authorList>
    </citation>
    <scope>NUCLEOTIDE SEQUENCE [LARGE SCALE GENOMIC DNA]</scope>
    <source>
        <strain evidence="2">cv. Yunnan</strain>
        <tissue evidence="1">Leaves</tissue>
    </source>
</reference>
<evidence type="ECO:0000313" key="2">
    <source>
        <dbReference type="Proteomes" id="UP001056120"/>
    </source>
</evidence>
<dbReference type="Proteomes" id="UP001056120">
    <property type="component" value="Linkage Group LG19"/>
</dbReference>
<comment type="caution">
    <text evidence="1">The sequence shown here is derived from an EMBL/GenBank/DDBJ whole genome shotgun (WGS) entry which is preliminary data.</text>
</comment>
<accession>A0ACB9DDB6</accession>
<proteinExistence type="predicted"/>
<reference evidence="2" key="1">
    <citation type="journal article" date="2022" name="Mol. Ecol. Resour.">
        <title>The genomes of chicory, endive, great burdock and yacon provide insights into Asteraceae palaeo-polyploidization history and plant inulin production.</title>
        <authorList>
            <person name="Fan W."/>
            <person name="Wang S."/>
            <person name="Wang H."/>
            <person name="Wang A."/>
            <person name="Jiang F."/>
            <person name="Liu H."/>
            <person name="Zhao H."/>
            <person name="Xu D."/>
            <person name="Zhang Y."/>
        </authorList>
    </citation>
    <scope>NUCLEOTIDE SEQUENCE [LARGE SCALE GENOMIC DNA]</scope>
    <source>
        <strain evidence="2">cv. Yunnan</strain>
    </source>
</reference>
<keyword evidence="2" id="KW-1185">Reference proteome</keyword>
<name>A0ACB9DDB6_9ASTR</name>
<sequence>MALVESGKLVLEEDKYDLGREVEVEPLKTSVRHLCPDSCEDYSGHRDQTGQVLLAKLHNILAPLGLSHGSGLSNIGAGSTWMNKNLLSWVVEHYGSDCGAIKFTREDVDALLTEKITPKNKTFCCISLLQEMLIREKEQELNSIIMTQELHCLTREICKRIR</sequence>